<dbReference type="InterPro" id="IPR023393">
    <property type="entry name" value="START-like_dom_sf"/>
</dbReference>
<name>A0A2R7YYB2_9ACTN</name>
<dbReference type="RefSeq" id="WP_108344438.1">
    <property type="nucleotide sequence ID" value="NZ_PYXZ01000004.1"/>
</dbReference>
<gene>
    <name evidence="1" type="ORF">C7S10_10685</name>
</gene>
<dbReference type="Proteomes" id="UP000244867">
    <property type="component" value="Unassembled WGS sequence"/>
</dbReference>
<dbReference type="CDD" id="cd07818">
    <property type="entry name" value="SRPBCC_1"/>
    <property type="match status" value="1"/>
</dbReference>
<dbReference type="Gene3D" id="3.30.530.20">
    <property type="match status" value="1"/>
</dbReference>
<evidence type="ECO:0000313" key="2">
    <source>
        <dbReference type="Proteomes" id="UP000244867"/>
    </source>
</evidence>
<proteinExistence type="predicted"/>
<dbReference type="InterPro" id="IPR019587">
    <property type="entry name" value="Polyketide_cyclase/dehydratase"/>
</dbReference>
<accession>A0A2R7YYB2</accession>
<dbReference type="SUPFAM" id="SSF55961">
    <property type="entry name" value="Bet v1-like"/>
    <property type="match status" value="1"/>
</dbReference>
<dbReference type="OrthoDB" id="9807923at2"/>
<sequence>MADFSMSRSTTINAPSDRIHSHLDDFHEWPQWSPWEGLDPDMERTYTGPEKGVGSHYAWAGNKKAGEGTMEITGSTPSRIEIALGFLKPFKASNVTVFELAPAGAGATRVTWHMTGRRNPIMAIAGKLFFDKAIAKDFDRGLARLKTVSEAR</sequence>
<evidence type="ECO:0000313" key="1">
    <source>
        <dbReference type="EMBL" id="PUA80869.1"/>
    </source>
</evidence>
<reference evidence="1 2" key="1">
    <citation type="submission" date="2018-03" db="EMBL/GenBank/DDBJ databases">
        <authorList>
            <person name="Keele B.F."/>
        </authorList>
    </citation>
    <scope>NUCLEOTIDE SEQUENCE [LARGE SCALE GENOMIC DNA]</scope>
    <source>
        <strain evidence="1 2">IB-3</strain>
    </source>
</reference>
<keyword evidence="2" id="KW-1185">Reference proteome</keyword>
<dbReference type="EMBL" id="PYXZ01000004">
    <property type="protein sequence ID" value="PUA80869.1"/>
    <property type="molecule type" value="Genomic_DNA"/>
</dbReference>
<dbReference type="AlphaFoldDB" id="A0A2R7YYB2"/>
<dbReference type="Pfam" id="PF10604">
    <property type="entry name" value="Polyketide_cyc2"/>
    <property type="match status" value="1"/>
</dbReference>
<protein>
    <submittedName>
        <fullName evidence="1">Transcriptional regulator</fullName>
    </submittedName>
</protein>
<comment type="caution">
    <text evidence="1">The sequence shown here is derived from an EMBL/GenBank/DDBJ whole genome shotgun (WGS) entry which is preliminary data.</text>
</comment>
<organism evidence="1 2">
    <name type="scientific">Nocardioides currus</name>
    <dbReference type="NCBI Taxonomy" id="2133958"/>
    <lineage>
        <taxon>Bacteria</taxon>
        <taxon>Bacillati</taxon>
        <taxon>Actinomycetota</taxon>
        <taxon>Actinomycetes</taxon>
        <taxon>Propionibacteriales</taxon>
        <taxon>Nocardioidaceae</taxon>
        <taxon>Nocardioides</taxon>
    </lineage>
</organism>